<dbReference type="EMBL" id="AUZX01002660">
    <property type="protein sequence ID" value="EQD75883.1"/>
    <property type="molecule type" value="Genomic_DNA"/>
</dbReference>
<proteinExistence type="predicted"/>
<reference evidence="2" key="2">
    <citation type="journal article" date="2014" name="ISME J.">
        <title>Microbial stratification in low pH oxic and suboxic macroscopic growths along an acid mine drainage.</title>
        <authorList>
            <person name="Mendez-Garcia C."/>
            <person name="Mesa V."/>
            <person name="Sprenger R.R."/>
            <person name="Richter M."/>
            <person name="Diez M.S."/>
            <person name="Solano J."/>
            <person name="Bargiela R."/>
            <person name="Golyshina O.V."/>
            <person name="Manteca A."/>
            <person name="Ramos J.L."/>
            <person name="Gallego J.R."/>
            <person name="Llorente I."/>
            <person name="Martins Dos Santos V.A."/>
            <person name="Jensen O.N."/>
            <person name="Pelaez A.I."/>
            <person name="Sanchez J."/>
            <person name="Ferrer M."/>
        </authorList>
    </citation>
    <scope>NUCLEOTIDE SEQUENCE</scope>
</reference>
<dbReference type="InterPro" id="IPR012337">
    <property type="entry name" value="RNaseH-like_sf"/>
</dbReference>
<dbReference type="InterPro" id="IPR038721">
    <property type="entry name" value="IS701-like_DDE_dom"/>
</dbReference>
<feature type="domain" description="Transposase IS701-like DDE" evidence="1">
    <location>
        <begin position="2"/>
        <end position="127"/>
    </location>
</feature>
<dbReference type="PANTHER" id="PTHR33627">
    <property type="entry name" value="TRANSPOSASE"/>
    <property type="match status" value="1"/>
</dbReference>
<dbReference type="PANTHER" id="PTHR33627:SF1">
    <property type="entry name" value="TRANSPOSASE"/>
    <property type="match status" value="1"/>
</dbReference>
<accession>T1C4V3</accession>
<reference evidence="2" key="1">
    <citation type="submission" date="2013-08" db="EMBL/GenBank/DDBJ databases">
        <authorList>
            <person name="Mendez C."/>
            <person name="Richter M."/>
            <person name="Ferrer M."/>
            <person name="Sanchez J."/>
        </authorList>
    </citation>
    <scope>NUCLEOTIDE SEQUENCE</scope>
</reference>
<dbReference type="AlphaFoldDB" id="T1C4V3"/>
<dbReference type="SUPFAM" id="SSF53098">
    <property type="entry name" value="Ribonuclease H-like"/>
    <property type="match status" value="1"/>
</dbReference>
<dbReference type="Pfam" id="PF13546">
    <property type="entry name" value="DDE_5"/>
    <property type="match status" value="1"/>
</dbReference>
<protein>
    <submittedName>
        <fullName evidence="2">ISXo8 transposase</fullName>
    </submittedName>
</protein>
<organism evidence="2">
    <name type="scientific">mine drainage metagenome</name>
    <dbReference type="NCBI Taxonomy" id="410659"/>
    <lineage>
        <taxon>unclassified sequences</taxon>
        <taxon>metagenomes</taxon>
        <taxon>ecological metagenomes</taxon>
    </lineage>
</organism>
<evidence type="ECO:0000313" key="2">
    <source>
        <dbReference type="EMBL" id="EQD75883.1"/>
    </source>
</evidence>
<sequence>VAEQVLPVLTHDGTEPCFWIIDDTGFPKKGTHSVGVARQYCGQTGKTDNCRVAVSLSLATDANSLPLAWQLYLPAEWSDDPRRCAEAGVPASVGFMTKNQIAAAQIRAAVAAQVPRGVVLGDAAYGDD</sequence>
<gene>
    <name evidence="2" type="ORF">B1A_03634</name>
</gene>
<feature type="non-terminal residue" evidence="2">
    <location>
        <position position="1"/>
    </location>
</feature>
<dbReference type="InterPro" id="IPR039365">
    <property type="entry name" value="IS701-like"/>
</dbReference>
<evidence type="ECO:0000259" key="1">
    <source>
        <dbReference type="Pfam" id="PF13546"/>
    </source>
</evidence>
<name>T1C4V3_9ZZZZ</name>
<feature type="non-terminal residue" evidence="2">
    <location>
        <position position="128"/>
    </location>
</feature>
<comment type="caution">
    <text evidence="2">The sequence shown here is derived from an EMBL/GenBank/DDBJ whole genome shotgun (WGS) entry which is preliminary data.</text>
</comment>